<evidence type="ECO:0000256" key="3">
    <source>
        <dbReference type="ARBA" id="ARBA00022679"/>
    </source>
</evidence>
<name>A0A841PZ77_9BACL</name>
<evidence type="ECO:0000256" key="5">
    <source>
        <dbReference type="ARBA" id="ARBA00022777"/>
    </source>
</evidence>
<gene>
    <name evidence="11" type="ORF">HNR44_001860</name>
</gene>
<evidence type="ECO:0000259" key="10">
    <source>
        <dbReference type="Pfam" id="PF13614"/>
    </source>
</evidence>
<keyword evidence="12" id="KW-1185">Reference proteome</keyword>
<protein>
    <recommendedName>
        <fullName evidence="2">non-specific protein-tyrosine kinase</fullName>
        <ecNumber evidence="2">2.7.10.2</ecNumber>
    </recommendedName>
</protein>
<keyword evidence="4" id="KW-0547">Nucleotide-binding</keyword>
<accession>A0A841PZ77</accession>
<reference evidence="11 12" key="1">
    <citation type="submission" date="2020-08" db="EMBL/GenBank/DDBJ databases">
        <title>Genomic Encyclopedia of Type Strains, Phase IV (KMG-IV): sequencing the most valuable type-strain genomes for metagenomic binning, comparative biology and taxonomic classification.</title>
        <authorList>
            <person name="Goeker M."/>
        </authorList>
    </citation>
    <scope>NUCLEOTIDE SEQUENCE [LARGE SCALE GENOMIC DNA]</scope>
    <source>
        <strain evidence="11 12">DSM 21769</strain>
    </source>
</reference>
<evidence type="ECO:0000256" key="2">
    <source>
        <dbReference type="ARBA" id="ARBA00011903"/>
    </source>
</evidence>
<dbReference type="PANTHER" id="PTHR32309:SF13">
    <property type="entry name" value="FERRIC ENTEROBACTIN TRANSPORT PROTEIN FEPE"/>
    <property type="match status" value="1"/>
</dbReference>
<dbReference type="AlphaFoldDB" id="A0A841PZ77"/>
<keyword evidence="3" id="KW-0808">Transferase</keyword>
<dbReference type="PANTHER" id="PTHR32309">
    <property type="entry name" value="TYROSINE-PROTEIN KINASE"/>
    <property type="match status" value="1"/>
</dbReference>
<keyword evidence="6" id="KW-0067">ATP-binding</keyword>
<dbReference type="GO" id="GO:0005524">
    <property type="term" value="F:ATP binding"/>
    <property type="evidence" value="ECO:0007669"/>
    <property type="project" value="UniProtKB-KW"/>
</dbReference>
<dbReference type="SUPFAM" id="SSF52540">
    <property type="entry name" value="P-loop containing nucleoside triphosphate hydrolases"/>
    <property type="match status" value="1"/>
</dbReference>
<dbReference type="GO" id="GO:0005886">
    <property type="term" value="C:plasma membrane"/>
    <property type="evidence" value="ECO:0007669"/>
    <property type="project" value="UniProtKB-ARBA"/>
</dbReference>
<evidence type="ECO:0000256" key="7">
    <source>
        <dbReference type="ARBA" id="ARBA00023137"/>
    </source>
</evidence>
<dbReference type="FunFam" id="3.40.50.300:FF:000527">
    <property type="entry name" value="Tyrosine-protein kinase etk"/>
    <property type="match status" value="1"/>
</dbReference>
<dbReference type="GO" id="GO:0004715">
    <property type="term" value="F:non-membrane spanning protein tyrosine kinase activity"/>
    <property type="evidence" value="ECO:0007669"/>
    <property type="project" value="UniProtKB-EC"/>
</dbReference>
<comment type="catalytic activity">
    <reaction evidence="8">
        <text>L-tyrosyl-[protein] + ATP = O-phospho-L-tyrosyl-[protein] + ADP + H(+)</text>
        <dbReference type="Rhea" id="RHEA:10596"/>
        <dbReference type="Rhea" id="RHEA-COMP:10136"/>
        <dbReference type="Rhea" id="RHEA-COMP:20101"/>
        <dbReference type="ChEBI" id="CHEBI:15378"/>
        <dbReference type="ChEBI" id="CHEBI:30616"/>
        <dbReference type="ChEBI" id="CHEBI:46858"/>
        <dbReference type="ChEBI" id="CHEBI:61978"/>
        <dbReference type="ChEBI" id="CHEBI:456216"/>
        <dbReference type="EC" id="2.7.10.2"/>
    </reaction>
</comment>
<dbReference type="CDD" id="cd05387">
    <property type="entry name" value="BY-kinase"/>
    <property type="match status" value="1"/>
</dbReference>
<dbReference type="InterPro" id="IPR025669">
    <property type="entry name" value="AAA_dom"/>
</dbReference>
<evidence type="ECO:0000256" key="6">
    <source>
        <dbReference type="ARBA" id="ARBA00022840"/>
    </source>
</evidence>
<keyword evidence="7" id="KW-0829">Tyrosine-protein kinase</keyword>
<dbReference type="InterPro" id="IPR005702">
    <property type="entry name" value="Wzc-like_C"/>
</dbReference>
<dbReference type="Pfam" id="PF13614">
    <property type="entry name" value="AAA_31"/>
    <property type="match status" value="1"/>
</dbReference>
<dbReference type="RefSeq" id="WP_184403823.1">
    <property type="nucleotide sequence ID" value="NZ_JACHHJ010000002.1"/>
</dbReference>
<dbReference type="EC" id="2.7.10.2" evidence="2"/>
<dbReference type="InterPro" id="IPR050445">
    <property type="entry name" value="Bact_polysacc_biosynth/exp"/>
</dbReference>
<comment type="caution">
    <text evidence="11">The sequence shown here is derived from an EMBL/GenBank/DDBJ whole genome shotgun (WGS) entry which is preliminary data.</text>
</comment>
<sequence>MFRKSHKSNDKKRSLVVRDQPRSPISEQFRTIRTNIQFSSVDENMQVIMTTSSGPTEGKTTVNSNLAVTMGQQGGNVLLIDADMRKPSVHYTFRLPNHVGLTNVITKQRELQDVTHSTDIEGLDVLTCGPLPPNPSELLGSQKMKDFLMEARQEYDHIVIDTPPVLAVTDAQIVAGLSDGVVLVVDSGHTEKEDARKATELLNHTNAKMLGAVLNSQERKASNYMYYYG</sequence>
<dbReference type="NCBIfam" id="TIGR01007">
    <property type="entry name" value="eps_fam"/>
    <property type="match status" value="1"/>
</dbReference>
<keyword evidence="5" id="KW-0418">Kinase</keyword>
<evidence type="ECO:0000256" key="8">
    <source>
        <dbReference type="ARBA" id="ARBA00051245"/>
    </source>
</evidence>
<feature type="domain" description="AAA" evidence="10">
    <location>
        <begin position="57"/>
        <end position="189"/>
    </location>
</feature>
<proteinExistence type="inferred from homology"/>
<evidence type="ECO:0000313" key="11">
    <source>
        <dbReference type="EMBL" id="MBB6449882.1"/>
    </source>
</evidence>
<dbReference type="GO" id="GO:0042802">
    <property type="term" value="F:identical protein binding"/>
    <property type="evidence" value="ECO:0007669"/>
    <property type="project" value="UniProtKB-ARBA"/>
</dbReference>
<organism evidence="11 12">
    <name type="scientific">Geomicrobium halophilum</name>
    <dbReference type="NCBI Taxonomy" id="549000"/>
    <lineage>
        <taxon>Bacteria</taxon>
        <taxon>Bacillati</taxon>
        <taxon>Bacillota</taxon>
        <taxon>Bacilli</taxon>
        <taxon>Bacillales</taxon>
        <taxon>Geomicrobium</taxon>
    </lineage>
</organism>
<dbReference type="InterPro" id="IPR027417">
    <property type="entry name" value="P-loop_NTPase"/>
</dbReference>
<dbReference type="Proteomes" id="UP000568839">
    <property type="component" value="Unassembled WGS sequence"/>
</dbReference>
<evidence type="ECO:0000256" key="4">
    <source>
        <dbReference type="ARBA" id="ARBA00022741"/>
    </source>
</evidence>
<dbReference type="Gene3D" id="3.40.50.300">
    <property type="entry name" value="P-loop containing nucleotide triphosphate hydrolases"/>
    <property type="match status" value="1"/>
</dbReference>
<comment type="similarity">
    <text evidence="1">Belongs to the CpsD/CapB family.</text>
</comment>
<evidence type="ECO:0000256" key="9">
    <source>
        <dbReference type="SAM" id="MobiDB-lite"/>
    </source>
</evidence>
<evidence type="ECO:0000313" key="12">
    <source>
        <dbReference type="Proteomes" id="UP000568839"/>
    </source>
</evidence>
<evidence type="ECO:0000256" key="1">
    <source>
        <dbReference type="ARBA" id="ARBA00007316"/>
    </source>
</evidence>
<feature type="region of interest" description="Disordered" evidence="9">
    <location>
        <begin position="1"/>
        <end position="22"/>
    </location>
</feature>
<dbReference type="EMBL" id="JACHHJ010000002">
    <property type="protein sequence ID" value="MBB6449882.1"/>
    <property type="molecule type" value="Genomic_DNA"/>
</dbReference>